<name>A0A815MUM6_ADIRI</name>
<dbReference type="EMBL" id="CAJNOR010003583">
    <property type="protein sequence ID" value="CAF1427858.1"/>
    <property type="molecule type" value="Genomic_DNA"/>
</dbReference>
<proteinExistence type="predicted"/>
<comment type="caution">
    <text evidence="1">The sequence shown here is derived from an EMBL/GenBank/DDBJ whole genome shotgun (WGS) entry which is preliminary data.</text>
</comment>
<dbReference type="AlphaFoldDB" id="A0A815MUM6"/>
<organism evidence="1 2">
    <name type="scientific">Adineta ricciae</name>
    <name type="common">Rotifer</name>
    <dbReference type="NCBI Taxonomy" id="249248"/>
    <lineage>
        <taxon>Eukaryota</taxon>
        <taxon>Metazoa</taxon>
        <taxon>Spiralia</taxon>
        <taxon>Gnathifera</taxon>
        <taxon>Rotifera</taxon>
        <taxon>Eurotatoria</taxon>
        <taxon>Bdelloidea</taxon>
        <taxon>Adinetida</taxon>
        <taxon>Adinetidae</taxon>
        <taxon>Adineta</taxon>
    </lineage>
</organism>
<keyword evidence="2" id="KW-1185">Reference proteome</keyword>
<reference evidence="1" key="1">
    <citation type="submission" date="2021-02" db="EMBL/GenBank/DDBJ databases">
        <authorList>
            <person name="Nowell W R."/>
        </authorList>
    </citation>
    <scope>NUCLEOTIDE SEQUENCE</scope>
</reference>
<dbReference type="Proteomes" id="UP000663828">
    <property type="component" value="Unassembled WGS sequence"/>
</dbReference>
<gene>
    <name evidence="1" type="ORF">XAT740_LOCUS35608</name>
</gene>
<evidence type="ECO:0000313" key="1">
    <source>
        <dbReference type="EMBL" id="CAF1427858.1"/>
    </source>
</evidence>
<protein>
    <submittedName>
        <fullName evidence="1">Uncharacterized protein</fullName>
    </submittedName>
</protein>
<sequence length="121" mass="13844">MRTALNISARVIHDEVKSVYGDEAPEETEDKVRPDKPITETTIENIEQVRLLIDDDPHMATEYIQEQTDLRKITACYVPKDLTGLQQTEQQIGRKVSNEAWIRKGDPPPTVVRANRFTPKT</sequence>
<accession>A0A815MUM6</accession>
<evidence type="ECO:0000313" key="2">
    <source>
        <dbReference type="Proteomes" id="UP000663828"/>
    </source>
</evidence>